<dbReference type="InterPro" id="IPR032838">
    <property type="entry name" value="Vwaint_dom"/>
</dbReference>
<dbReference type="SUPFAM" id="SSF51294">
    <property type="entry name" value="Hedgehog/intein (Hint) domain"/>
    <property type="match status" value="1"/>
</dbReference>
<gene>
    <name evidence="3" type="ORF">VDGE_09108</name>
</gene>
<dbReference type="InterPro" id="IPR036465">
    <property type="entry name" value="vWFA_dom_sf"/>
</dbReference>
<dbReference type="SUPFAM" id="SSF53300">
    <property type="entry name" value="vWA-like"/>
    <property type="match status" value="1"/>
</dbReference>
<dbReference type="Pfam" id="PF14624">
    <property type="entry name" value="Vwaint"/>
    <property type="match status" value="1"/>
</dbReference>
<feature type="domain" description="VWFA" evidence="2">
    <location>
        <begin position="92"/>
        <end position="283"/>
    </location>
</feature>
<evidence type="ECO:0000313" key="4">
    <source>
        <dbReference type="Proteomes" id="UP000288725"/>
    </source>
</evidence>
<protein>
    <recommendedName>
        <fullName evidence="2">VWFA domain-containing protein</fullName>
    </recommendedName>
</protein>
<dbReference type="SMART" id="SM00327">
    <property type="entry name" value="VWA"/>
    <property type="match status" value="1"/>
</dbReference>
<dbReference type="Pfam" id="PF00092">
    <property type="entry name" value="VWA"/>
    <property type="match status" value="1"/>
</dbReference>
<dbReference type="PROSITE" id="PS50234">
    <property type="entry name" value="VWFA"/>
    <property type="match status" value="1"/>
</dbReference>
<evidence type="ECO:0000256" key="1">
    <source>
        <dbReference type="SAM" id="MobiDB-lite"/>
    </source>
</evidence>
<reference evidence="3 4" key="1">
    <citation type="submission" date="2018-12" db="EMBL/GenBank/DDBJ databases">
        <title>Genome of Verticillium dahliae isolate Getta Getta.</title>
        <authorList>
            <person name="Gardiner D.M."/>
        </authorList>
    </citation>
    <scope>NUCLEOTIDE SEQUENCE [LARGE SCALE GENOMIC DNA]</scope>
    <source>
        <strain evidence="3 4">Getta Getta</strain>
    </source>
</reference>
<dbReference type="InterPro" id="IPR051266">
    <property type="entry name" value="CLCR"/>
</dbReference>
<feature type="compositionally biased region" description="Low complexity" evidence="1">
    <location>
        <begin position="11"/>
        <end position="27"/>
    </location>
</feature>
<comment type="caution">
    <text evidence="3">The sequence shown here is derived from an EMBL/GenBank/DDBJ whole genome shotgun (WGS) entry which is preliminary data.</text>
</comment>
<dbReference type="Proteomes" id="UP000288725">
    <property type="component" value="Unassembled WGS sequence"/>
</dbReference>
<dbReference type="Pfam" id="PF14623">
    <property type="entry name" value="Vint"/>
    <property type="match status" value="1"/>
</dbReference>
<dbReference type="Gene3D" id="3.40.50.410">
    <property type="entry name" value="von Willebrand factor, type A domain"/>
    <property type="match status" value="1"/>
</dbReference>
<dbReference type="EMBL" id="RSDZ01000007">
    <property type="protein sequence ID" value="RXG50476.1"/>
    <property type="molecule type" value="Genomic_DNA"/>
</dbReference>
<accession>A0A444SAR8</accession>
<dbReference type="InterPro" id="IPR002035">
    <property type="entry name" value="VWF_A"/>
</dbReference>
<sequence>MTLLRAFARLTTGSSSSRATSNPSATPDSSVADDNMSVTSEPATLVQDEIDDLTLSVHPLASREGLLVKVEPPTTPREALQSGKQSPRAPCDIVLVIDVSGSMHDAAPAPVIPGQKDESTGLSILDLTKHAARTILETLDERDRLGIVTFTTNAKVILSLVEMSPDNKISAKAKIENLQPLHGTNMWHGITEGIKLFSDCDSSSGRVPAMMVLTDGMPNSGCPRLGYIPKLRDMGQLPATIHTFGFGYHIRSGLLKSIAEIGGGNYAFIPDAGMIGTVFVHAVANLQSTFANRATLTLTYPSELAIQESLGDSVEKQAPIELAGSLTPTSQLTISLGNIQYGQSRDIYLCASPDAWSKLLEHDKAPSVKAKLHYSQMTSTTYAESAEGILSDPTTLDAAEIAYHQSRSQMCAFLSTLFPIISDEESQQNGEHQAVSKASDQIPLLHALISRLPARTFTDQKNQSLVQDLSGPEPKGQVSLAITNAEFYRKWGVHYLPSILNAHTRQICNSFKDPGPLQYGAQSPLFIACRKALDDAFDSIPPPTPSRYRVGTYSKPINMRRYHSSSNPCFAGSTPVLLASGRSVPIRQLRHGVKVLTPRGPRRVAVVLVTPVRREVMCRVGGLVVTPWHPLSADAKSWGFPAQMADSAVRYTGCIYSVVLQPDQDPAAHALRVGGHWGVSLGHGVTAGGDFRAHQFFGDYMAVAKSLKQIGIRKGGIVLGGGTRRDEKTGLVNGFRRATMRLPRTAAELASMCKV</sequence>
<proteinExistence type="predicted"/>
<name>A0A444SAR8_VERDA</name>
<evidence type="ECO:0000313" key="3">
    <source>
        <dbReference type="EMBL" id="RXG50476.1"/>
    </source>
</evidence>
<dbReference type="Gene3D" id="2.170.16.10">
    <property type="entry name" value="Hedgehog/Intein (Hint) domain"/>
    <property type="match status" value="1"/>
</dbReference>
<organism evidence="3 4">
    <name type="scientific">Verticillium dahliae</name>
    <name type="common">Verticillium wilt</name>
    <dbReference type="NCBI Taxonomy" id="27337"/>
    <lineage>
        <taxon>Eukaryota</taxon>
        <taxon>Fungi</taxon>
        <taxon>Dikarya</taxon>
        <taxon>Ascomycota</taxon>
        <taxon>Pezizomycotina</taxon>
        <taxon>Sordariomycetes</taxon>
        <taxon>Hypocreomycetidae</taxon>
        <taxon>Glomerellales</taxon>
        <taxon>Plectosphaerellaceae</taxon>
        <taxon>Verticillium</taxon>
    </lineage>
</organism>
<evidence type="ECO:0000259" key="2">
    <source>
        <dbReference type="PROSITE" id="PS50234"/>
    </source>
</evidence>
<dbReference type="InterPro" id="IPR039510">
    <property type="entry name" value="Vint_dom"/>
</dbReference>
<dbReference type="PANTHER" id="PTHR10579">
    <property type="entry name" value="CALCIUM-ACTIVATED CHLORIDE CHANNEL REGULATOR"/>
    <property type="match status" value="1"/>
</dbReference>
<dbReference type="AlphaFoldDB" id="A0A444SAR8"/>
<dbReference type="PANTHER" id="PTHR10579:SF156">
    <property type="entry name" value="VWFA DOMAIN-CONTAINING PROTEIN"/>
    <property type="match status" value="1"/>
</dbReference>
<feature type="region of interest" description="Disordered" evidence="1">
    <location>
        <begin position="11"/>
        <end position="40"/>
    </location>
</feature>
<dbReference type="InterPro" id="IPR036844">
    <property type="entry name" value="Hint_dom_sf"/>
</dbReference>